<name>A0ACC3DZI9_9PEZI</name>
<gene>
    <name evidence="1" type="ORF">LTS18_010648</name>
</gene>
<dbReference type="EMBL" id="JAWDJW010000003">
    <property type="protein sequence ID" value="KAK3082231.1"/>
    <property type="molecule type" value="Genomic_DNA"/>
</dbReference>
<sequence length="411" mass="46018">MDREISPPPSKRRKLECSLVEAQTTIQDGPALISTPGTNYIPPSPSPNPDTLRIFAWNINGITPFLHSSKPITSYFSPTKKRSSSFRSNDAATSPPPASLRAFLHRHNWPHALLLQEVKVAHDDTKTQRAVQAAINAKLSADDKGPPYKAFFSLPTDKHNARGLGGKGRVYGVCSILRADFCEDEVRRVRDVEWDREGRVSVVELKSKVAVWNIYAVNGTENAYRDPMTGAVEGTRHDRKLAFHGLLVGECRRMEAQGWRHVLLGDFNVAPRRKDGWPGLRTWPPQHVINRADFNARFFGVGMGVEEGKESLGAVDVWRKIKGTEQRYTYHPRGVKWGASCDRVDLVVASGGLVEERRMVDVGILDSEKERGPSDHVPIWVELKVERKRAEGVSGGDEREEIAEDAYEIKK</sequence>
<dbReference type="Proteomes" id="UP001186974">
    <property type="component" value="Unassembled WGS sequence"/>
</dbReference>
<comment type="caution">
    <text evidence="1">The sequence shown here is derived from an EMBL/GenBank/DDBJ whole genome shotgun (WGS) entry which is preliminary data.</text>
</comment>
<keyword evidence="2" id="KW-1185">Reference proteome</keyword>
<organism evidence="1 2">
    <name type="scientific">Coniosporium uncinatum</name>
    <dbReference type="NCBI Taxonomy" id="93489"/>
    <lineage>
        <taxon>Eukaryota</taxon>
        <taxon>Fungi</taxon>
        <taxon>Dikarya</taxon>
        <taxon>Ascomycota</taxon>
        <taxon>Pezizomycotina</taxon>
        <taxon>Dothideomycetes</taxon>
        <taxon>Dothideomycetes incertae sedis</taxon>
        <taxon>Coniosporium</taxon>
    </lineage>
</organism>
<proteinExistence type="predicted"/>
<protein>
    <submittedName>
        <fullName evidence="1">Uncharacterized protein</fullName>
    </submittedName>
</protein>
<evidence type="ECO:0000313" key="1">
    <source>
        <dbReference type="EMBL" id="KAK3082231.1"/>
    </source>
</evidence>
<evidence type="ECO:0000313" key="2">
    <source>
        <dbReference type="Proteomes" id="UP001186974"/>
    </source>
</evidence>
<accession>A0ACC3DZI9</accession>
<reference evidence="1" key="1">
    <citation type="submission" date="2024-09" db="EMBL/GenBank/DDBJ databases">
        <title>Black Yeasts Isolated from many extreme environments.</title>
        <authorList>
            <person name="Coleine C."/>
            <person name="Stajich J.E."/>
            <person name="Selbmann L."/>
        </authorList>
    </citation>
    <scope>NUCLEOTIDE SEQUENCE</scope>
    <source>
        <strain evidence="1">CCFEE 5737</strain>
    </source>
</reference>